<dbReference type="PANTHER" id="PTHR33608">
    <property type="entry name" value="BLL2464 PROTEIN"/>
    <property type="match status" value="1"/>
</dbReference>
<evidence type="ECO:0000313" key="3">
    <source>
        <dbReference type="Proteomes" id="UP001249959"/>
    </source>
</evidence>
<accession>A0ABU3TSA6</accession>
<organism evidence="2 3">
    <name type="scientific">Aquirufa regiilacus</name>
    <dbReference type="NCBI Taxonomy" id="3024868"/>
    <lineage>
        <taxon>Bacteria</taxon>
        <taxon>Pseudomonadati</taxon>
        <taxon>Bacteroidota</taxon>
        <taxon>Cytophagia</taxon>
        <taxon>Cytophagales</taxon>
        <taxon>Flectobacillaceae</taxon>
        <taxon>Aquirufa</taxon>
    </lineage>
</organism>
<evidence type="ECO:0000259" key="1">
    <source>
        <dbReference type="Pfam" id="PF01882"/>
    </source>
</evidence>
<gene>
    <name evidence="2" type="ORF">PQG45_06805</name>
</gene>
<protein>
    <submittedName>
        <fullName evidence="2">DUF58 domain-containing protein</fullName>
    </submittedName>
</protein>
<name>A0ABU3TSA6_9BACT</name>
<dbReference type="Gene3D" id="3.40.50.410">
    <property type="entry name" value="von Willebrand factor, type A domain"/>
    <property type="match status" value="1"/>
</dbReference>
<dbReference type="EMBL" id="JAVNWW010000002">
    <property type="protein sequence ID" value="MDU0808738.1"/>
    <property type="molecule type" value="Genomic_DNA"/>
</dbReference>
<dbReference type="InterPro" id="IPR036465">
    <property type="entry name" value="vWFA_dom_sf"/>
</dbReference>
<sequence>MDIRSFLSHIVQLEIRIRKAINTQMHGNFSSIFKGSGLEFSDLRQYHYGDDVRHIDWNTTAKGHGTFVKLFKEEKEQTVFFLLDVSASQLVGKRNKSKLTTLKEVAGVLAFSAMQEAGHIGFCAYSDQNEKFIAPGAGKKHGYKTISEIFRLDPEGSGTDLKAGLKFTLQALKRKSLVFVLSDFIDDHYQDLLRALAQKHDLVVVHLQDNMESALPKMGIIPVYDPERRQTTWVNTSASSFREQLLDNAKEYAALKNQCKQWQADYVSIPAGEDFVPALVKLFNVRK</sequence>
<dbReference type="RefSeq" id="WP_315574802.1">
    <property type="nucleotide sequence ID" value="NZ_JARDXH010000001.1"/>
</dbReference>
<dbReference type="PANTHER" id="PTHR33608:SF6">
    <property type="entry name" value="BLL2464 PROTEIN"/>
    <property type="match status" value="1"/>
</dbReference>
<dbReference type="InterPro" id="IPR002881">
    <property type="entry name" value="DUF58"/>
</dbReference>
<dbReference type="Proteomes" id="UP001249959">
    <property type="component" value="Unassembled WGS sequence"/>
</dbReference>
<feature type="domain" description="DUF58" evidence="1">
    <location>
        <begin position="42"/>
        <end position="250"/>
    </location>
</feature>
<comment type="caution">
    <text evidence="2">The sequence shown here is derived from an EMBL/GenBank/DDBJ whole genome shotgun (WGS) entry which is preliminary data.</text>
</comment>
<keyword evidence="3" id="KW-1185">Reference proteome</keyword>
<reference evidence="2 3" key="1">
    <citation type="submission" date="2023-09" db="EMBL/GenBank/DDBJ databases">
        <title>Aquirufa genomes.</title>
        <authorList>
            <person name="Pitt A."/>
        </authorList>
    </citation>
    <scope>NUCLEOTIDE SEQUENCE [LARGE SCALE GENOMIC DNA]</scope>
    <source>
        <strain evidence="2 3">LEOWEIH-7C</strain>
    </source>
</reference>
<evidence type="ECO:0000313" key="2">
    <source>
        <dbReference type="EMBL" id="MDU0808738.1"/>
    </source>
</evidence>
<proteinExistence type="predicted"/>
<dbReference type="Pfam" id="PF01882">
    <property type="entry name" value="DUF58"/>
    <property type="match status" value="1"/>
</dbReference>
<dbReference type="SUPFAM" id="SSF53300">
    <property type="entry name" value="vWA-like"/>
    <property type="match status" value="1"/>
</dbReference>